<keyword evidence="1" id="KW-0812">Transmembrane</keyword>
<keyword evidence="1" id="KW-1133">Transmembrane helix</keyword>
<accession>A0A1G6MKE0</accession>
<reference evidence="2 3" key="1">
    <citation type="submission" date="2016-10" db="EMBL/GenBank/DDBJ databases">
        <authorList>
            <person name="de Groot N.N."/>
        </authorList>
    </citation>
    <scope>NUCLEOTIDE SEQUENCE [LARGE SCALE GENOMIC DNA]</scope>
    <source>
        <strain evidence="2 3">JCM 11308</strain>
    </source>
</reference>
<feature type="transmembrane region" description="Helical" evidence="1">
    <location>
        <begin position="82"/>
        <end position="101"/>
    </location>
</feature>
<evidence type="ECO:0000256" key="1">
    <source>
        <dbReference type="SAM" id="Phobius"/>
    </source>
</evidence>
<evidence type="ECO:0000313" key="3">
    <source>
        <dbReference type="Proteomes" id="UP000199417"/>
    </source>
</evidence>
<organism evidence="2 3">
    <name type="scientific">Rhodococcus tukisamuensis</name>
    <dbReference type="NCBI Taxonomy" id="168276"/>
    <lineage>
        <taxon>Bacteria</taxon>
        <taxon>Bacillati</taxon>
        <taxon>Actinomycetota</taxon>
        <taxon>Actinomycetes</taxon>
        <taxon>Mycobacteriales</taxon>
        <taxon>Nocardiaceae</taxon>
        <taxon>Rhodococcus</taxon>
    </lineage>
</organism>
<dbReference type="RefSeq" id="WP_072844530.1">
    <property type="nucleotide sequence ID" value="NZ_FNAB01000001.1"/>
</dbReference>
<proteinExistence type="predicted"/>
<dbReference type="STRING" id="168276.SAMN05444580_101217"/>
<sequence length="119" mass="12417">MKFNLGVTAILAISSVVTIAPLVAEADGQMARALLVACIAAAAAVVVWRVLQRGQEPAIFAAATYLALGGVVAITQALAGDYIRAVIIAITLPILPGLAVGDRRTRQWINRVAGLKDNR</sequence>
<name>A0A1G6MKE0_9NOCA</name>
<evidence type="ECO:0000313" key="2">
    <source>
        <dbReference type="EMBL" id="SDC56078.1"/>
    </source>
</evidence>
<gene>
    <name evidence="2" type="ORF">SAMN05444580_101217</name>
</gene>
<dbReference type="AlphaFoldDB" id="A0A1G6MKE0"/>
<keyword evidence="1" id="KW-0472">Membrane</keyword>
<protein>
    <submittedName>
        <fullName evidence="2">Uncharacterized protein</fullName>
    </submittedName>
</protein>
<keyword evidence="3" id="KW-1185">Reference proteome</keyword>
<feature type="transmembrane region" description="Helical" evidence="1">
    <location>
        <begin position="58"/>
        <end position="76"/>
    </location>
</feature>
<feature type="transmembrane region" description="Helical" evidence="1">
    <location>
        <begin position="34"/>
        <end position="51"/>
    </location>
</feature>
<dbReference type="EMBL" id="FNAB01000001">
    <property type="protein sequence ID" value="SDC56078.1"/>
    <property type="molecule type" value="Genomic_DNA"/>
</dbReference>
<dbReference type="Proteomes" id="UP000199417">
    <property type="component" value="Unassembled WGS sequence"/>
</dbReference>